<dbReference type="SMART" id="SM00563">
    <property type="entry name" value="PlsC"/>
    <property type="match status" value="1"/>
</dbReference>
<dbReference type="RefSeq" id="WP_139873982.1">
    <property type="nucleotide sequence ID" value="NZ_CP040986.1"/>
</dbReference>
<keyword evidence="3" id="KW-0808">Transferase</keyword>
<dbReference type="KEGG" id="mrk:FIT61_06580"/>
<reference evidence="7 8" key="1">
    <citation type="journal article" date="2019" name="ISME J.">
        <title>Evolution in action: habitat transition from sediment to the pelagial leads to genome streamlining in Methylophilaceae.</title>
        <authorList>
            <person name="Salcher M."/>
            <person name="Schaefle D."/>
            <person name="Kaspar M."/>
            <person name="Neuenschwander S.M."/>
            <person name="Ghai R."/>
        </authorList>
    </citation>
    <scope>NUCLEOTIDE SEQUENCE [LARGE SCALE GENOMIC DNA]</scope>
    <source>
        <strain evidence="7 8">MMS-RI-1</strain>
    </source>
</reference>
<keyword evidence="5 7" id="KW-0012">Acyltransferase</keyword>
<gene>
    <name evidence="7" type="ORF">FIT61_06580</name>
</gene>
<dbReference type="PANTHER" id="PTHR10434">
    <property type="entry name" value="1-ACYL-SN-GLYCEROL-3-PHOSPHATE ACYLTRANSFERASE"/>
    <property type="match status" value="1"/>
</dbReference>
<feature type="domain" description="Phospholipid/glycerol acyltransferase" evidence="6">
    <location>
        <begin position="66"/>
        <end position="179"/>
    </location>
</feature>
<evidence type="ECO:0000313" key="7">
    <source>
        <dbReference type="EMBL" id="QDD14083.1"/>
    </source>
</evidence>
<accession>A0AAF1D7U7</accession>
<dbReference type="InterPro" id="IPR002123">
    <property type="entry name" value="Plipid/glycerol_acylTrfase"/>
</dbReference>
<dbReference type="CDD" id="cd07989">
    <property type="entry name" value="LPLAT_AGPAT-like"/>
    <property type="match status" value="1"/>
</dbReference>
<proteinExistence type="predicted"/>
<evidence type="ECO:0000256" key="1">
    <source>
        <dbReference type="ARBA" id="ARBA00005189"/>
    </source>
</evidence>
<evidence type="ECO:0000259" key="6">
    <source>
        <dbReference type="SMART" id="SM00563"/>
    </source>
</evidence>
<dbReference type="Proteomes" id="UP000312102">
    <property type="component" value="Chromosome"/>
</dbReference>
<name>A0AAF1D7U7_9PROT</name>
<dbReference type="EMBL" id="CP040986">
    <property type="protein sequence ID" value="QDD14083.1"/>
    <property type="molecule type" value="Genomic_DNA"/>
</dbReference>
<dbReference type="SUPFAM" id="SSF69593">
    <property type="entry name" value="Glycerol-3-phosphate (1)-acyltransferase"/>
    <property type="match status" value="1"/>
</dbReference>
<comment type="pathway">
    <text evidence="1">Lipid metabolism.</text>
</comment>
<evidence type="ECO:0000256" key="4">
    <source>
        <dbReference type="ARBA" id="ARBA00023098"/>
    </source>
</evidence>
<evidence type="ECO:0000256" key="3">
    <source>
        <dbReference type="ARBA" id="ARBA00022679"/>
    </source>
</evidence>
<dbReference type="AlphaFoldDB" id="A0AAF1D7U7"/>
<organism evidence="7 8">
    <name type="scientific">Candidatus Methylopumilus rimovensis</name>
    <dbReference type="NCBI Taxonomy" id="2588535"/>
    <lineage>
        <taxon>Bacteria</taxon>
        <taxon>Pseudomonadati</taxon>
        <taxon>Pseudomonadota</taxon>
        <taxon>Betaproteobacteria</taxon>
        <taxon>Nitrosomonadales</taxon>
        <taxon>Methylophilaceae</taxon>
        <taxon>Candidatus Methylopumilus</taxon>
    </lineage>
</organism>
<keyword evidence="8" id="KW-1185">Reference proteome</keyword>
<sequence length="242" mass="27488">MNFIFKSILMALHLLLAVILCIAMIILPRNISGVLIQHWAKRLLRILKIKITLSGEVLNFLNKDTYLVVSNHISWLDIPLIFSLKPITFVSTSDVKMWPIIGMLAKISGAIFIDRNRKSSLLEVIQAMNHHFKNHKQSICIFPEGITSNGYQVLPFKSNLFQSAFEANKLLLPLSIKYKENNVITNRTSFHGSTTLFQSFKRIAKSNQIEVVLDIGHPVKPTQSRKDLSVKLQEAIALKISR</sequence>
<keyword evidence="2" id="KW-0444">Lipid biosynthesis</keyword>
<dbReference type="GO" id="GO:0003841">
    <property type="term" value="F:1-acylglycerol-3-phosphate O-acyltransferase activity"/>
    <property type="evidence" value="ECO:0007669"/>
    <property type="project" value="TreeGrafter"/>
</dbReference>
<dbReference type="Pfam" id="PF01553">
    <property type="entry name" value="Acyltransferase"/>
    <property type="match status" value="1"/>
</dbReference>
<dbReference type="PANTHER" id="PTHR10434:SF64">
    <property type="entry name" value="1-ACYL-SN-GLYCEROL-3-PHOSPHATE ACYLTRANSFERASE-RELATED"/>
    <property type="match status" value="1"/>
</dbReference>
<evidence type="ECO:0000313" key="8">
    <source>
        <dbReference type="Proteomes" id="UP000312102"/>
    </source>
</evidence>
<protein>
    <submittedName>
        <fullName evidence="7">1-acyl-sn-glycerol-3-phosphate acyltransferase</fullName>
    </submittedName>
</protein>
<dbReference type="GO" id="GO:0006654">
    <property type="term" value="P:phosphatidic acid biosynthetic process"/>
    <property type="evidence" value="ECO:0007669"/>
    <property type="project" value="TreeGrafter"/>
</dbReference>
<keyword evidence="4" id="KW-0443">Lipid metabolism</keyword>
<evidence type="ECO:0000256" key="5">
    <source>
        <dbReference type="ARBA" id="ARBA00023315"/>
    </source>
</evidence>
<evidence type="ECO:0000256" key="2">
    <source>
        <dbReference type="ARBA" id="ARBA00022516"/>
    </source>
</evidence>